<evidence type="ECO:0000313" key="4">
    <source>
        <dbReference type="EMBL" id="SSX14798.1"/>
    </source>
</evidence>
<evidence type="ECO:0000313" key="5">
    <source>
        <dbReference type="EMBL" id="SSX34189.1"/>
    </source>
</evidence>
<evidence type="ECO:0000256" key="3">
    <source>
        <dbReference type="SAM" id="MobiDB-lite"/>
    </source>
</evidence>
<feature type="region of interest" description="Disordered" evidence="3">
    <location>
        <begin position="1"/>
        <end position="39"/>
    </location>
</feature>
<feature type="compositionally biased region" description="Acidic residues" evidence="3">
    <location>
        <begin position="14"/>
        <end position="37"/>
    </location>
</feature>
<feature type="compositionally biased region" description="Low complexity" evidence="3">
    <location>
        <begin position="391"/>
        <end position="406"/>
    </location>
</feature>
<feature type="compositionally biased region" description="Basic and acidic residues" evidence="3">
    <location>
        <begin position="589"/>
        <end position="607"/>
    </location>
</feature>
<dbReference type="VEuPathDB" id="VectorBase:CSON007597"/>
<keyword evidence="2" id="KW-0963">Cytoplasm</keyword>
<organism evidence="5">
    <name type="scientific">Culicoides sonorensis</name>
    <name type="common">Biting midge</name>
    <dbReference type="NCBI Taxonomy" id="179676"/>
    <lineage>
        <taxon>Eukaryota</taxon>
        <taxon>Metazoa</taxon>
        <taxon>Ecdysozoa</taxon>
        <taxon>Arthropoda</taxon>
        <taxon>Hexapoda</taxon>
        <taxon>Insecta</taxon>
        <taxon>Pterygota</taxon>
        <taxon>Neoptera</taxon>
        <taxon>Endopterygota</taxon>
        <taxon>Diptera</taxon>
        <taxon>Nematocera</taxon>
        <taxon>Chironomoidea</taxon>
        <taxon>Ceratopogonidae</taxon>
        <taxon>Ceratopogoninae</taxon>
        <taxon>Culicoides</taxon>
        <taxon>Monoculicoides</taxon>
    </lineage>
</organism>
<dbReference type="InterPro" id="IPR039900">
    <property type="entry name" value="Pat1-like"/>
</dbReference>
<feature type="compositionally biased region" description="Low complexity" evidence="3">
    <location>
        <begin position="166"/>
        <end position="180"/>
    </location>
</feature>
<dbReference type="EMBL" id="UFQT01002868">
    <property type="protein sequence ID" value="SSX34189.1"/>
    <property type="molecule type" value="Genomic_DNA"/>
</dbReference>
<accession>A0A336MYH6</accession>
<feature type="compositionally biased region" description="Low complexity" evidence="3">
    <location>
        <begin position="459"/>
        <end position="488"/>
    </location>
</feature>
<evidence type="ECO:0000256" key="1">
    <source>
        <dbReference type="ARBA" id="ARBA00004201"/>
    </source>
</evidence>
<dbReference type="GO" id="GO:0033962">
    <property type="term" value="P:P-body assembly"/>
    <property type="evidence" value="ECO:0007669"/>
    <property type="project" value="TreeGrafter"/>
</dbReference>
<sequence length="938" mass="106337">MADSFFGFNTTLPMDDDGGGDLEPPEEDYDALNDETFGDAREGDWENLHENLVRMSTKEFGGSTTKSKQNGSIKSEDDDDLDFSRFNFDDLDMGGDDNDIKLQLDPSVWAAPSTLHQQKSSMANAFSNNFDPNTFLRQHFSQPLTLLQQQQQKYDQMVHEERQRQHYQQQQQQHQQQQQLQQENETIDILATLMKQAPKPQAPLKIVSVDELERNILMQQQKQQQSGSQGQQQQTQRDQQETPKMQSVPQKVPGSPAKSGLSNIQPPPGMGSPRQHPMFNQGQMQQPPHPMMANNQGNKNNRNNFPMPPQMMPARPPNMQMPQGGAPGMPPPRNMPPMNMPPHPMNNFNQMPPFGPMNRGGPMPAPHFGPGPNMGGAPPGMRGPPPPPGHPLSQFYNQNQQQNSQNSVKQFNMKLMEEIQQNHPMLQQLNRMHGGHHHNLPGPNNMHNNQNGHFHHGGHQNNPNNRQNQQHINNGNNNNNNKYHTNGNVRQEPQDPYANLMSNRDKQWLISIQLMQLNTETPYFDDFYFTVFKEKKAKSENRAYNNNQLNHPFNQGPKGHAHNMLMQAVANKNGMNNNNRNGHMHNRERKNSESHNGKNDGGNKETGAKSYTPLQFENSLGKLQVGCGSVTAPRKIIDMEVVSAEPINHASIIELNTQRKSSRTLLLHIETLYKILLLLEDLENPVAIAAAQILKQKREKERTQALEQAAIAKAIAEANGEEVSNIDPATLSLPSDKYPLPQTHDELVPKLLAGLTPEKALLRRAMPLIKDEPQRWTIWYAIFASLNIILKKEREIDPNVILLYEEFQKHLQFAKLENVVQISKAFVTPDKKMNFLFNNKRIGLPAIIALILHAESLYSNKDYTRNEHDEKQWEDFLLFLTTHAATLNLDVTSNGGQNQTIDSQILKNLIQHLTRFSSLQTKPLLNILTQVDGNSAKK</sequence>
<dbReference type="GO" id="GO:0003723">
    <property type="term" value="F:RNA binding"/>
    <property type="evidence" value="ECO:0007669"/>
    <property type="project" value="TreeGrafter"/>
</dbReference>
<proteinExistence type="predicted"/>
<dbReference type="PANTHER" id="PTHR21551:SF0">
    <property type="entry name" value="PROTEIN ASSOCIATED WITH TOPO II RELATED-1, ISOFORM A"/>
    <property type="match status" value="1"/>
</dbReference>
<feature type="region of interest" description="Disordered" evidence="3">
    <location>
        <begin position="572"/>
        <end position="610"/>
    </location>
</feature>
<feature type="region of interest" description="Disordered" evidence="3">
    <location>
        <begin position="432"/>
        <end position="498"/>
    </location>
</feature>
<feature type="compositionally biased region" description="Pro residues" evidence="3">
    <location>
        <begin position="381"/>
        <end position="390"/>
    </location>
</feature>
<name>A0A336MYH6_CULSO</name>
<dbReference type="EMBL" id="UFQS01002868">
    <property type="protein sequence ID" value="SSX14798.1"/>
    <property type="molecule type" value="Genomic_DNA"/>
</dbReference>
<feature type="compositionally biased region" description="Pro residues" evidence="3">
    <location>
        <begin position="306"/>
        <end position="316"/>
    </location>
</feature>
<dbReference type="GO" id="GO:0000932">
    <property type="term" value="C:P-body"/>
    <property type="evidence" value="ECO:0007669"/>
    <property type="project" value="UniProtKB-SubCell"/>
</dbReference>
<feature type="compositionally biased region" description="Low complexity" evidence="3">
    <location>
        <begin position="440"/>
        <end position="452"/>
    </location>
</feature>
<feature type="region of interest" description="Disordered" evidence="3">
    <location>
        <begin position="219"/>
        <end position="336"/>
    </location>
</feature>
<dbReference type="GO" id="GO:0000290">
    <property type="term" value="P:deadenylation-dependent decapping of nuclear-transcribed mRNA"/>
    <property type="evidence" value="ECO:0007669"/>
    <property type="project" value="InterPro"/>
</dbReference>
<dbReference type="PANTHER" id="PTHR21551">
    <property type="entry name" value="TOPOISOMERASE II-ASSOCIATED PROTEIN PAT1"/>
    <property type="match status" value="1"/>
</dbReference>
<feature type="region of interest" description="Disordered" evidence="3">
    <location>
        <begin position="56"/>
        <end position="82"/>
    </location>
</feature>
<evidence type="ECO:0000256" key="2">
    <source>
        <dbReference type="ARBA" id="ARBA00022490"/>
    </source>
</evidence>
<feature type="compositionally biased region" description="Polar residues" evidence="3">
    <location>
        <begin position="62"/>
        <end position="73"/>
    </location>
</feature>
<feature type="compositionally biased region" description="Low complexity" evidence="3">
    <location>
        <begin position="219"/>
        <end position="237"/>
    </location>
</feature>
<reference evidence="5" key="2">
    <citation type="submission" date="2018-07" db="EMBL/GenBank/DDBJ databases">
        <authorList>
            <person name="Quirk P.G."/>
            <person name="Krulwich T.A."/>
        </authorList>
    </citation>
    <scope>NUCLEOTIDE SEQUENCE</scope>
</reference>
<protein>
    <submittedName>
        <fullName evidence="5">CSON007597 protein</fullName>
    </submittedName>
</protein>
<feature type="region of interest" description="Disordered" evidence="3">
    <location>
        <begin position="365"/>
        <end position="406"/>
    </location>
</feature>
<gene>
    <name evidence="5" type="primary">CSON007597</name>
</gene>
<dbReference type="OMA" id="GQNMNQM"/>
<reference evidence="4" key="1">
    <citation type="submission" date="2018-04" db="EMBL/GenBank/DDBJ databases">
        <authorList>
            <person name="Go L.Y."/>
            <person name="Mitchell J.A."/>
        </authorList>
    </citation>
    <scope>NUCLEOTIDE SEQUENCE</scope>
    <source>
        <tissue evidence="4">Whole organism</tissue>
    </source>
</reference>
<feature type="region of interest" description="Disordered" evidence="3">
    <location>
        <begin position="151"/>
        <end position="180"/>
    </location>
</feature>
<comment type="subcellular location">
    <subcellularLocation>
        <location evidence="1">Cytoplasm</location>
        <location evidence="1">P-body</location>
    </subcellularLocation>
</comment>
<feature type="compositionally biased region" description="Low complexity" evidence="3">
    <location>
        <begin position="280"/>
        <end position="304"/>
    </location>
</feature>
<dbReference type="AlphaFoldDB" id="A0A336MYH6"/>